<evidence type="ECO:0000256" key="2">
    <source>
        <dbReference type="ARBA" id="ARBA00023125"/>
    </source>
</evidence>
<organism evidence="5 7">
    <name type="scientific">Ligilactobacillus salivarius</name>
    <dbReference type="NCBI Taxonomy" id="1624"/>
    <lineage>
        <taxon>Bacteria</taxon>
        <taxon>Bacillati</taxon>
        <taxon>Bacillota</taxon>
        <taxon>Bacilli</taxon>
        <taxon>Lactobacillales</taxon>
        <taxon>Lactobacillaceae</taxon>
        <taxon>Ligilactobacillus</taxon>
    </lineage>
</organism>
<dbReference type="Gene3D" id="2.60.120.10">
    <property type="entry name" value="Jelly Rolls"/>
    <property type="match status" value="1"/>
</dbReference>
<dbReference type="EMBL" id="CP020858">
    <property type="protein sequence ID" value="ARU19725.1"/>
    <property type="molecule type" value="Genomic_DNA"/>
</dbReference>
<dbReference type="InterPro" id="IPR036388">
    <property type="entry name" value="WH-like_DNA-bd_sf"/>
</dbReference>
<keyword evidence="1" id="KW-0805">Transcription regulation</keyword>
<dbReference type="Gene3D" id="1.10.10.10">
    <property type="entry name" value="Winged helix-like DNA-binding domain superfamily/Winged helix DNA-binding domain"/>
    <property type="match status" value="1"/>
</dbReference>
<dbReference type="GO" id="GO:0003677">
    <property type="term" value="F:DNA binding"/>
    <property type="evidence" value="ECO:0007669"/>
    <property type="project" value="UniProtKB-KW"/>
</dbReference>
<dbReference type="EMBL" id="CP007646">
    <property type="protein sequence ID" value="AIR10201.1"/>
    <property type="molecule type" value="Genomic_DNA"/>
</dbReference>
<evidence type="ECO:0000256" key="3">
    <source>
        <dbReference type="ARBA" id="ARBA00023163"/>
    </source>
</evidence>
<evidence type="ECO:0000256" key="1">
    <source>
        <dbReference type="ARBA" id="ARBA00023015"/>
    </source>
</evidence>
<dbReference type="GO" id="GO:0006355">
    <property type="term" value="P:regulation of DNA-templated transcription"/>
    <property type="evidence" value="ECO:0007669"/>
    <property type="project" value="InterPro"/>
</dbReference>
<evidence type="ECO:0000313" key="7">
    <source>
        <dbReference type="Proteomes" id="UP000029488"/>
    </source>
</evidence>
<evidence type="ECO:0000313" key="5">
    <source>
        <dbReference type="EMBL" id="AIR10201.1"/>
    </source>
</evidence>
<dbReference type="PROSITE" id="PS51063">
    <property type="entry name" value="HTH_CRP_2"/>
    <property type="match status" value="1"/>
</dbReference>
<proteinExistence type="predicted"/>
<dbReference type="Proteomes" id="UP000029488">
    <property type="component" value="Chromosome"/>
</dbReference>
<dbReference type="InterPro" id="IPR012318">
    <property type="entry name" value="HTH_CRP"/>
</dbReference>
<feature type="domain" description="HTH crp-type" evidence="4">
    <location>
        <begin position="145"/>
        <end position="213"/>
    </location>
</feature>
<accession>A0A089QGU7</accession>
<protein>
    <submittedName>
        <fullName evidence="6">Crp/Fnr family transcriptional regulator</fullName>
    </submittedName>
    <submittedName>
        <fullName evidence="5">Transcription regulator, Crp family</fullName>
    </submittedName>
</protein>
<dbReference type="KEGG" id="lsj:LSJ_0503"/>
<gene>
    <name evidence="6" type="ORF">B7R82_06850</name>
    <name evidence="5" type="ORF">LSJ_0503</name>
</gene>
<dbReference type="RefSeq" id="WP_044004642.1">
    <property type="nucleotide sequence ID" value="NZ_CP007646.1"/>
</dbReference>
<keyword evidence="2" id="KW-0238">DNA-binding</keyword>
<dbReference type="InterPro" id="IPR036390">
    <property type="entry name" value="WH_DNA-bd_sf"/>
</dbReference>
<dbReference type="Proteomes" id="UP000195378">
    <property type="component" value="Chromosome"/>
</dbReference>
<reference evidence="6 8" key="2">
    <citation type="submission" date="2017-04" db="EMBL/GenBank/DDBJ databases">
        <title>Complete genome sequence of Lactobacillus salivarius ZLS006, a probiotic strain isolated from healthy piglet.</title>
        <authorList>
            <person name="Zhang D."/>
        </authorList>
    </citation>
    <scope>NUCLEOTIDE SEQUENCE [LARGE SCALE GENOMIC DNA]</scope>
    <source>
        <strain evidence="6 8">ZLS006</strain>
    </source>
</reference>
<reference evidence="5 7" key="1">
    <citation type="journal article" date="2014" name="BMC Genomics">
        <title>Unusual genome complexity in Lactobacillus salivarius JCM1046.</title>
        <authorList>
            <person name="Raftis E.J."/>
            <person name="Forde B.M."/>
            <person name="Claesson M.J."/>
            <person name="O'Toole P.W."/>
        </authorList>
    </citation>
    <scope>NUCLEOTIDE SEQUENCE [LARGE SCALE GENOMIC DNA]</scope>
    <source>
        <strain evidence="5 7">JCM1046</strain>
    </source>
</reference>
<keyword evidence="3" id="KW-0804">Transcription</keyword>
<dbReference type="AlphaFoldDB" id="A0A089QGU7"/>
<evidence type="ECO:0000259" key="4">
    <source>
        <dbReference type="PROSITE" id="PS51063"/>
    </source>
</evidence>
<evidence type="ECO:0000313" key="8">
    <source>
        <dbReference type="Proteomes" id="UP000195378"/>
    </source>
</evidence>
<evidence type="ECO:0000313" key="6">
    <source>
        <dbReference type="EMBL" id="ARU19725.1"/>
    </source>
</evidence>
<sequence>MRSIIKKEFTLSNEEQEILARACRIKKFKYAETIYNEVDDRTYYYYLINGNIEITKLYGDREVPFYKGRGRFFPNFSQNEELCCERVTVASKIATVLVIKYDVMEKLVRAGKEFYNLVWNDIIEELDFLKSLSQEIGNRNKLEALDRTCRLYAIFIDEEDKHGHYELPRSLNQEKLSKILGTTRVTVNKKIKELRQKRVLLQKERNMRIANKAIEEFKNFL</sequence>
<name>A0A089QGU7_9LACO</name>
<dbReference type="SUPFAM" id="SSF46785">
    <property type="entry name" value="Winged helix' DNA-binding domain"/>
    <property type="match status" value="1"/>
</dbReference>
<dbReference type="InterPro" id="IPR018490">
    <property type="entry name" value="cNMP-bd_dom_sf"/>
</dbReference>
<dbReference type="SUPFAM" id="SSF51206">
    <property type="entry name" value="cAMP-binding domain-like"/>
    <property type="match status" value="1"/>
</dbReference>
<dbReference type="Pfam" id="PF13545">
    <property type="entry name" value="HTH_Crp_2"/>
    <property type="match status" value="1"/>
</dbReference>
<dbReference type="InterPro" id="IPR014710">
    <property type="entry name" value="RmlC-like_jellyroll"/>
</dbReference>